<dbReference type="PATRIC" id="fig|456.5.peg.1016"/>
<proteinExistence type="predicted"/>
<comment type="caution">
    <text evidence="1">The sequence shown here is derived from an EMBL/GenBank/DDBJ whole genome shotgun (WGS) entry which is preliminary data.</text>
</comment>
<dbReference type="Proteomes" id="UP000055035">
    <property type="component" value="Unassembled WGS sequence"/>
</dbReference>
<reference evidence="1 2" key="1">
    <citation type="submission" date="2015-11" db="EMBL/GenBank/DDBJ databases">
        <title>Genomic analysis of 38 Legionella species identifies large and diverse effector repertoires.</title>
        <authorList>
            <person name="Burstein D."/>
            <person name="Amaro F."/>
            <person name="Zusman T."/>
            <person name="Lifshitz Z."/>
            <person name="Cohen O."/>
            <person name="Gilbert J.A."/>
            <person name="Pupko T."/>
            <person name="Shuman H.A."/>
            <person name="Segal G."/>
        </authorList>
    </citation>
    <scope>NUCLEOTIDE SEQUENCE [LARGE SCALE GENOMIC DNA]</scope>
    <source>
        <strain evidence="1 2">BL-540</strain>
    </source>
</reference>
<protein>
    <submittedName>
        <fullName evidence="1">Uncharacterized protein</fullName>
    </submittedName>
</protein>
<evidence type="ECO:0000313" key="2">
    <source>
        <dbReference type="Proteomes" id="UP000055035"/>
    </source>
</evidence>
<accession>A0A0W0V929</accession>
<dbReference type="EMBL" id="LNYJ01000011">
    <property type="protein sequence ID" value="KTD16651.1"/>
    <property type="molecule type" value="Genomic_DNA"/>
</dbReference>
<dbReference type="STRING" id="456.Ljor_0957"/>
<keyword evidence="2" id="KW-1185">Reference proteome</keyword>
<sequence length="135" mass="15430">MSIQELLKQLQALIEHQDWGKEVNFNGLRAFSRSLVFFHNPSYALEYSQLSEEESLSPKGITAINRLLKSNAAPELKVAQIKKKLMELGYDGQQGNKGWVRTEKTHQAYCSMAKAIMDFEKNKLVVKDNLTHAYL</sequence>
<name>A0A0W0V929_9GAMM</name>
<organism evidence="1 2">
    <name type="scientific">Legionella jordanis</name>
    <dbReference type="NCBI Taxonomy" id="456"/>
    <lineage>
        <taxon>Bacteria</taxon>
        <taxon>Pseudomonadati</taxon>
        <taxon>Pseudomonadota</taxon>
        <taxon>Gammaproteobacteria</taxon>
        <taxon>Legionellales</taxon>
        <taxon>Legionellaceae</taxon>
        <taxon>Legionella</taxon>
    </lineage>
</organism>
<dbReference type="OrthoDB" id="5644293at2"/>
<gene>
    <name evidence="1" type="ORF">Ljor_0957</name>
</gene>
<dbReference type="AlphaFoldDB" id="A0A0W0V929"/>
<dbReference type="RefSeq" id="WP_058470489.1">
    <property type="nucleotide sequence ID" value="NZ_CAAAIC010000002.1"/>
</dbReference>
<evidence type="ECO:0000313" key="1">
    <source>
        <dbReference type="EMBL" id="KTD16651.1"/>
    </source>
</evidence>